<comment type="similarity">
    <text evidence="10">Belongs to the DEAD box helicase family. DDX23/PRP28 subfamily.</text>
</comment>
<dbReference type="InterPro" id="IPR014014">
    <property type="entry name" value="RNA_helicase_DEAD_Q_motif"/>
</dbReference>
<evidence type="ECO:0000256" key="12">
    <source>
        <dbReference type="ARBA" id="ARBA00068856"/>
    </source>
</evidence>
<evidence type="ECO:0000256" key="11">
    <source>
        <dbReference type="ARBA" id="ARBA00047984"/>
    </source>
</evidence>
<feature type="compositionally biased region" description="Basic and acidic residues" evidence="15">
    <location>
        <begin position="116"/>
        <end position="126"/>
    </location>
</feature>
<evidence type="ECO:0000256" key="3">
    <source>
        <dbReference type="ARBA" id="ARBA00022664"/>
    </source>
</evidence>
<dbReference type="Pfam" id="PF00270">
    <property type="entry name" value="DEAD"/>
    <property type="match status" value="1"/>
</dbReference>
<evidence type="ECO:0000256" key="13">
    <source>
        <dbReference type="PROSITE-ProRule" id="PRU00552"/>
    </source>
</evidence>
<dbReference type="GO" id="GO:0003676">
    <property type="term" value="F:nucleic acid binding"/>
    <property type="evidence" value="ECO:0007669"/>
    <property type="project" value="InterPro"/>
</dbReference>
<dbReference type="GO" id="GO:0006397">
    <property type="term" value="P:mRNA processing"/>
    <property type="evidence" value="ECO:0007669"/>
    <property type="project" value="UniProtKB-KW"/>
</dbReference>
<feature type="compositionally biased region" description="Basic and acidic residues" evidence="15">
    <location>
        <begin position="68"/>
        <end position="83"/>
    </location>
</feature>
<dbReference type="EMBL" id="HBIS01006308">
    <property type="protein sequence ID" value="CAE0611871.1"/>
    <property type="molecule type" value="Transcribed_RNA"/>
</dbReference>
<evidence type="ECO:0000256" key="5">
    <source>
        <dbReference type="ARBA" id="ARBA00022801"/>
    </source>
</evidence>
<evidence type="ECO:0000256" key="6">
    <source>
        <dbReference type="ARBA" id="ARBA00022806"/>
    </source>
</evidence>
<dbReference type="InterPro" id="IPR000629">
    <property type="entry name" value="RNA-helicase_DEAD-box_CS"/>
</dbReference>
<evidence type="ECO:0000256" key="2">
    <source>
        <dbReference type="ARBA" id="ARBA00012552"/>
    </source>
</evidence>
<proteinExistence type="inferred from homology"/>
<keyword evidence="3" id="KW-0507">mRNA processing</keyword>
<accession>A0A7S3UFC3</accession>
<dbReference type="CDD" id="cd17945">
    <property type="entry name" value="DEADc_DDX23"/>
    <property type="match status" value="1"/>
</dbReference>
<name>A0A7S3UFC3_9CHLO</name>
<feature type="domain" description="Helicase C-terminal" evidence="17">
    <location>
        <begin position="468"/>
        <end position="628"/>
    </location>
</feature>
<feature type="domain" description="DEAD-box RNA helicase Q" evidence="18">
    <location>
        <begin position="231"/>
        <end position="259"/>
    </location>
</feature>
<evidence type="ECO:0000256" key="1">
    <source>
        <dbReference type="ARBA" id="ARBA00004123"/>
    </source>
</evidence>
<protein>
    <recommendedName>
        <fullName evidence="12">DEAD-box ATP-dependent RNA helicase 21</fullName>
        <ecNumber evidence="2">3.6.4.13</ecNumber>
    </recommendedName>
</protein>
<dbReference type="InterPro" id="IPR027417">
    <property type="entry name" value="P-loop_NTPase"/>
</dbReference>
<dbReference type="GO" id="GO:0005634">
    <property type="term" value="C:nucleus"/>
    <property type="evidence" value="ECO:0007669"/>
    <property type="project" value="UniProtKB-SubCell"/>
</dbReference>
<organism evidence="19">
    <name type="scientific">Picocystis salinarum</name>
    <dbReference type="NCBI Taxonomy" id="88271"/>
    <lineage>
        <taxon>Eukaryota</taxon>
        <taxon>Viridiplantae</taxon>
        <taxon>Chlorophyta</taxon>
        <taxon>Picocystophyceae</taxon>
        <taxon>Picocystales</taxon>
        <taxon>Picocystaceae</taxon>
        <taxon>Picocystis</taxon>
    </lineage>
</organism>
<dbReference type="Pfam" id="PF00271">
    <property type="entry name" value="Helicase_C"/>
    <property type="match status" value="1"/>
</dbReference>
<evidence type="ECO:0000256" key="8">
    <source>
        <dbReference type="ARBA" id="ARBA00023187"/>
    </source>
</evidence>
<dbReference type="SMART" id="SM00487">
    <property type="entry name" value="DEXDc"/>
    <property type="match status" value="1"/>
</dbReference>
<dbReference type="FunFam" id="3.40.50.300:FF:000322">
    <property type="entry name" value="probable ATP-dependent RNA helicase DDX23"/>
    <property type="match status" value="1"/>
</dbReference>
<dbReference type="SUPFAM" id="SSF52540">
    <property type="entry name" value="P-loop containing nucleoside triphosphate hydrolases"/>
    <property type="match status" value="1"/>
</dbReference>
<evidence type="ECO:0000259" key="18">
    <source>
        <dbReference type="PROSITE" id="PS51195"/>
    </source>
</evidence>
<feature type="domain" description="Helicase ATP-binding" evidence="16">
    <location>
        <begin position="262"/>
        <end position="457"/>
    </location>
</feature>
<evidence type="ECO:0000259" key="17">
    <source>
        <dbReference type="PROSITE" id="PS51194"/>
    </source>
</evidence>
<evidence type="ECO:0000256" key="9">
    <source>
        <dbReference type="ARBA" id="ARBA00023242"/>
    </source>
</evidence>
<keyword evidence="6 14" id="KW-0347">Helicase</keyword>
<evidence type="ECO:0000256" key="14">
    <source>
        <dbReference type="RuleBase" id="RU000492"/>
    </source>
</evidence>
<sequence>MDKQARPVFMTPREREERKRKRAEGRDASMVATRTSHEGRDDSQQRRRNDGRHASEPFDYPPPPPMERGQEAKGKKRKEEKPRNATTEGVEPDVALLALRQRVLGNCAPSSRKVTKGSEKSRLKFEWEDDEDTTKDAPELYRTPADAGLLFGRGLRAGIDRREQRKKARMDGKEDGSHRRTYDGFDMKVDAHWSEKPLSRMTERDWRIFREDFQIAIKGGAGVPRPLRKWDEAETCGLPPKILQAVRKVGYAHPSPIQMAAIPIGLSGRDIIGIAETGSGKTCAFVLPMLAYISRQPKMTPEIEAEGPYALVMAPTRELALQIEEETKKFAHFLGYRVTAVVGGQSIEEQGFKLRKGCEIVIATPGRMVDCLDRSYAVLNQCNFVVLDEADRMIDMGFEPQVNAVLDVMPSTNLKPENEDEPLEKNKTYRTTLMFSATMPPAVERIARTYLRHPVTITIGSAGRVADNVTQIVKMCKENDKPRLLFESLELAEGGQAIVFANIKRTCDVVAKMLEGEGYAPTILHGGKTQDQREASLDGFRSKKFDVLVATDVAGRGIDISDVGLVINYDMPSSIEQYTHRIGRTGRAGKKGTAVTLVTGYNKDVYYDLKQMLVDSNAQVPAELSRHEASRSKPGVSSGMREIIH</sequence>
<dbReference type="PROSITE" id="PS00039">
    <property type="entry name" value="DEAD_ATP_HELICASE"/>
    <property type="match status" value="1"/>
</dbReference>
<dbReference type="InterPro" id="IPR001650">
    <property type="entry name" value="Helicase_C-like"/>
</dbReference>
<dbReference type="Pfam" id="PF25430">
    <property type="entry name" value="DDX23"/>
    <property type="match status" value="1"/>
</dbReference>
<keyword evidence="9" id="KW-0539">Nucleus</keyword>
<keyword evidence="8" id="KW-0508">mRNA splicing</keyword>
<evidence type="ECO:0000256" key="4">
    <source>
        <dbReference type="ARBA" id="ARBA00022741"/>
    </source>
</evidence>
<gene>
    <name evidence="19" type="ORF">PSAL00342_LOCUS5706</name>
</gene>
<evidence type="ECO:0000259" key="16">
    <source>
        <dbReference type="PROSITE" id="PS51192"/>
    </source>
</evidence>
<dbReference type="InterPro" id="IPR014001">
    <property type="entry name" value="Helicase_ATP-bd"/>
</dbReference>
<dbReference type="EC" id="3.6.4.13" evidence="2"/>
<evidence type="ECO:0000256" key="7">
    <source>
        <dbReference type="ARBA" id="ARBA00022840"/>
    </source>
</evidence>
<dbReference type="InterPro" id="IPR057479">
    <property type="entry name" value="PRP28/DDX23-like_helical"/>
</dbReference>
<dbReference type="PROSITE" id="PS51195">
    <property type="entry name" value="Q_MOTIF"/>
    <property type="match status" value="1"/>
</dbReference>
<dbReference type="PANTHER" id="PTHR47958">
    <property type="entry name" value="ATP-DEPENDENT RNA HELICASE DBP3"/>
    <property type="match status" value="1"/>
</dbReference>
<dbReference type="CDD" id="cd18787">
    <property type="entry name" value="SF2_C_DEAD"/>
    <property type="match status" value="1"/>
</dbReference>
<keyword evidence="4 14" id="KW-0547">Nucleotide-binding</keyword>
<dbReference type="GO" id="GO:0008380">
    <property type="term" value="P:RNA splicing"/>
    <property type="evidence" value="ECO:0007669"/>
    <property type="project" value="UniProtKB-KW"/>
</dbReference>
<keyword evidence="7 14" id="KW-0067">ATP-binding</keyword>
<comment type="catalytic activity">
    <reaction evidence="11">
        <text>ATP + H2O = ADP + phosphate + H(+)</text>
        <dbReference type="Rhea" id="RHEA:13065"/>
        <dbReference type="ChEBI" id="CHEBI:15377"/>
        <dbReference type="ChEBI" id="CHEBI:15378"/>
        <dbReference type="ChEBI" id="CHEBI:30616"/>
        <dbReference type="ChEBI" id="CHEBI:43474"/>
        <dbReference type="ChEBI" id="CHEBI:456216"/>
        <dbReference type="EC" id="3.6.4.13"/>
    </reaction>
</comment>
<evidence type="ECO:0000256" key="10">
    <source>
        <dbReference type="ARBA" id="ARBA00037954"/>
    </source>
</evidence>
<dbReference type="PROSITE" id="PS51194">
    <property type="entry name" value="HELICASE_CTER"/>
    <property type="match status" value="1"/>
</dbReference>
<dbReference type="GO" id="GO:0016787">
    <property type="term" value="F:hydrolase activity"/>
    <property type="evidence" value="ECO:0007669"/>
    <property type="project" value="UniProtKB-KW"/>
</dbReference>
<reference evidence="19" key="1">
    <citation type="submission" date="2021-01" db="EMBL/GenBank/DDBJ databases">
        <authorList>
            <person name="Corre E."/>
            <person name="Pelletier E."/>
            <person name="Niang G."/>
            <person name="Scheremetjew M."/>
            <person name="Finn R."/>
            <person name="Kale V."/>
            <person name="Holt S."/>
            <person name="Cochrane G."/>
            <person name="Meng A."/>
            <person name="Brown T."/>
            <person name="Cohen L."/>
        </authorList>
    </citation>
    <scope>NUCLEOTIDE SEQUENCE</scope>
    <source>
        <strain evidence="19">CCMP1897</strain>
    </source>
</reference>
<evidence type="ECO:0000313" key="19">
    <source>
        <dbReference type="EMBL" id="CAE0611871.1"/>
    </source>
</evidence>
<feature type="region of interest" description="Disordered" evidence="15">
    <location>
        <begin position="1"/>
        <end position="94"/>
    </location>
</feature>
<keyword evidence="5 14" id="KW-0378">Hydrolase</keyword>
<dbReference type="GO" id="GO:0005524">
    <property type="term" value="F:ATP binding"/>
    <property type="evidence" value="ECO:0007669"/>
    <property type="project" value="UniProtKB-KW"/>
</dbReference>
<feature type="region of interest" description="Disordered" evidence="15">
    <location>
        <begin position="622"/>
        <end position="645"/>
    </location>
</feature>
<feature type="short sequence motif" description="Q motif" evidence="13">
    <location>
        <begin position="231"/>
        <end position="259"/>
    </location>
</feature>
<evidence type="ECO:0000256" key="15">
    <source>
        <dbReference type="SAM" id="MobiDB-lite"/>
    </source>
</evidence>
<feature type="compositionally biased region" description="Basic and acidic residues" evidence="15">
    <location>
        <begin position="35"/>
        <end position="56"/>
    </location>
</feature>
<comment type="subcellular location">
    <subcellularLocation>
        <location evidence="1">Nucleus</location>
    </subcellularLocation>
</comment>
<feature type="region of interest" description="Disordered" evidence="15">
    <location>
        <begin position="109"/>
        <end position="138"/>
    </location>
</feature>
<dbReference type="PROSITE" id="PS51192">
    <property type="entry name" value="HELICASE_ATP_BIND_1"/>
    <property type="match status" value="1"/>
</dbReference>
<dbReference type="Gene3D" id="3.40.50.300">
    <property type="entry name" value="P-loop containing nucleotide triphosphate hydrolases"/>
    <property type="match status" value="2"/>
</dbReference>
<dbReference type="SMART" id="SM00490">
    <property type="entry name" value="HELICc"/>
    <property type="match status" value="1"/>
</dbReference>
<dbReference type="AlphaFoldDB" id="A0A7S3UFC3"/>
<dbReference type="GO" id="GO:0003724">
    <property type="term" value="F:RNA helicase activity"/>
    <property type="evidence" value="ECO:0007669"/>
    <property type="project" value="UniProtKB-EC"/>
</dbReference>
<dbReference type="InterPro" id="IPR011545">
    <property type="entry name" value="DEAD/DEAH_box_helicase_dom"/>
</dbReference>